<keyword evidence="4" id="KW-0472">Membrane</keyword>
<dbReference type="Pfam" id="PF21729">
    <property type="entry name" value="IRX15_IRX15L_GXM"/>
    <property type="match status" value="1"/>
</dbReference>
<accession>A0A835V887</accession>
<dbReference type="Proteomes" id="UP000639772">
    <property type="component" value="Chromosome 3"/>
</dbReference>
<protein>
    <recommendedName>
        <fullName evidence="7">Polysaccharide biosynthesis domain-containing protein</fullName>
    </recommendedName>
</protein>
<sequence>MAAIYTAAAMAWTRNETDVLVHDVDRTIEKWFSWEFLCHENLVSAKGKLWHFRLRGGSQSHSFCTAKTFQTVHVTSATVRRTVLHDSAICGLTQNDPLRCRVGA</sequence>
<organism evidence="5 6">
    <name type="scientific">Vanilla planifolia</name>
    <name type="common">Vanilla</name>
    <dbReference type="NCBI Taxonomy" id="51239"/>
    <lineage>
        <taxon>Eukaryota</taxon>
        <taxon>Viridiplantae</taxon>
        <taxon>Streptophyta</taxon>
        <taxon>Embryophyta</taxon>
        <taxon>Tracheophyta</taxon>
        <taxon>Spermatophyta</taxon>
        <taxon>Magnoliopsida</taxon>
        <taxon>Liliopsida</taxon>
        <taxon>Asparagales</taxon>
        <taxon>Orchidaceae</taxon>
        <taxon>Vanilloideae</taxon>
        <taxon>Vanilleae</taxon>
        <taxon>Vanilla</taxon>
    </lineage>
</organism>
<keyword evidence="2" id="KW-0812">Transmembrane</keyword>
<dbReference type="AlphaFoldDB" id="A0A835V887"/>
<dbReference type="GO" id="GO:0000139">
    <property type="term" value="C:Golgi membrane"/>
    <property type="evidence" value="ECO:0007669"/>
    <property type="project" value="UniProtKB-SubCell"/>
</dbReference>
<gene>
    <name evidence="5" type="ORF">HPP92_008017</name>
</gene>
<evidence type="ECO:0000313" key="6">
    <source>
        <dbReference type="Proteomes" id="UP000639772"/>
    </source>
</evidence>
<comment type="subcellular location">
    <subcellularLocation>
        <location evidence="1">Golgi apparatus membrane</location>
        <topology evidence="1">Single-pass membrane protein</topology>
    </subcellularLocation>
</comment>
<dbReference type="PANTHER" id="PTHR31444">
    <property type="entry name" value="OS11G0490100 PROTEIN"/>
    <property type="match status" value="1"/>
</dbReference>
<comment type="caution">
    <text evidence="5">The sequence shown here is derived from an EMBL/GenBank/DDBJ whole genome shotgun (WGS) entry which is preliminary data.</text>
</comment>
<dbReference type="InterPro" id="IPR006514">
    <property type="entry name" value="IRX15/GXM/AGM"/>
</dbReference>
<keyword evidence="3" id="KW-1133">Transmembrane helix</keyword>
<dbReference type="EMBL" id="JADCNM010000003">
    <property type="protein sequence ID" value="KAG0491154.1"/>
    <property type="molecule type" value="Genomic_DNA"/>
</dbReference>
<name>A0A835V887_VANPL</name>
<evidence type="ECO:0000256" key="3">
    <source>
        <dbReference type="ARBA" id="ARBA00022989"/>
    </source>
</evidence>
<evidence type="ECO:0008006" key="7">
    <source>
        <dbReference type="Google" id="ProtNLM"/>
    </source>
</evidence>
<evidence type="ECO:0000256" key="4">
    <source>
        <dbReference type="ARBA" id="ARBA00023136"/>
    </source>
</evidence>
<dbReference type="GO" id="GO:0045492">
    <property type="term" value="P:xylan biosynthetic process"/>
    <property type="evidence" value="ECO:0007669"/>
    <property type="project" value="InterPro"/>
</dbReference>
<evidence type="ECO:0000313" key="5">
    <source>
        <dbReference type="EMBL" id="KAG0491154.1"/>
    </source>
</evidence>
<dbReference type="OrthoDB" id="1896682at2759"/>
<evidence type="ECO:0000256" key="2">
    <source>
        <dbReference type="ARBA" id="ARBA00022692"/>
    </source>
</evidence>
<proteinExistence type="predicted"/>
<evidence type="ECO:0000256" key="1">
    <source>
        <dbReference type="ARBA" id="ARBA00004194"/>
    </source>
</evidence>
<reference evidence="5 6" key="1">
    <citation type="journal article" date="2020" name="Nat. Food">
        <title>A phased Vanilla planifolia genome enables genetic improvement of flavour and production.</title>
        <authorList>
            <person name="Hasing T."/>
            <person name="Tang H."/>
            <person name="Brym M."/>
            <person name="Khazi F."/>
            <person name="Huang T."/>
            <person name="Chambers A.H."/>
        </authorList>
    </citation>
    <scope>NUCLEOTIDE SEQUENCE [LARGE SCALE GENOMIC DNA]</scope>
    <source>
        <tissue evidence="5">Leaf</tissue>
    </source>
</reference>